<dbReference type="InterPro" id="IPR026898">
    <property type="entry name" value="PrsW"/>
</dbReference>
<dbReference type="PANTHER" id="PTHR36844">
    <property type="entry name" value="PROTEASE PRSW"/>
    <property type="match status" value="1"/>
</dbReference>
<dbReference type="Proteomes" id="UP000515275">
    <property type="component" value="Chromosome"/>
</dbReference>
<protein>
    <submittedName>
        <fullName evidence="3">PrsW family intramembrane metalloprotease</fullName>
    </submittedName>
</protein>
<feature type="transmembrane region" description="Helical" evidence="2">
    <location>
        <begin position="290"/>
        <end position="314"/>
    </location>
</feature>
<dbReference type="GO" id="GO:0006508">
    <property type="term" value="P:proteolysis"/>
    <property type="evidence" value="ECO:0007669"/>
    <property type="project" value="UniProtKB-KW"/>
</dbReference>
<sequence>MSKSGSREHGASEQGMPNWNSSDITGAGQNTEAQPSPGQRSGARLSPGQKPRNIGEPAVAAGVASEEKTREVSPQFRTVEISRHGSDGVRGPNAMGSNAAELNAARVNQRLLHPGGNALPKAASRWVVIHTPANFYKSFPAQARPRLKLFKDYWFWVYLVLTIPSAGMAVANIAFSGGGDALFNGSAVIAAGLGMIQVLVGVLGVLLLKISRGTPKRLIIMALCWGAFASPAIAGGLLSSPWLNVAEKMGWYASSYSLAAAVPEEMIKALGVFILLWIGRTWWNRPWHGLIAGLLVGTGFEVYENTLYAVNLAVIHPVSDVDGALQVYLTRVLLGPFLHMLMTGLAGYGIGRALYEGENWGRRKRVLNLIGWIGLAVALHYGWNFTTPGETVTAWELGVKAVLWLIMAGTVGIVVIREKRRVMPLMRAGVEPAVTIYQRG</sequence>
<feature type="transmembrane region" description="Helical" evidence="2">
    <location>
        <begin position="218"/>
        <end position="238"/>
    </location>
</feature>
<evidence type="ECO:0000313" key="4">
    <source>
        <dbReference type="Proteomes" id="UP000515275"/>
    </source>
</evidence>
<evidence type="ECO:0000256" key="1">
    <source>
        <dbReference type="SAM" id="MobiDB-lite"/>
    </source>
</evidence>
<organism evidence="3 4">
    <name type="scientific">Corynebacterium anserum</name>
    <dbReference type="NCBI Taxonomy" id="2684406"/>
    <lineage>
        <taxon>Bacteria</taxon>
        <taxon>Bacillati</taxon>
        <taxon>Actinomycetota</taxon>
        <taxon>Actinomycetes</taxon>
        <taxon>Mycobacteriales</taxon>
        <taxon>Corynebacteriaceae</taxon>
        <taxon>Corynebacterium</taxon>
    </lineage>
</organism>
<dbReference type="KEGG" id="cans:GP473_00405"/>
<dbReference type="Pfam" id="PF13367">
    <property type="entry name" value="PrsW-protease"/>
    <property type="match status" value="1"/>
</dbReference>
<feature type="transmembrane region" description="Helical" evidence="2">
    <location>
        <begin position="181"/>
        <end position="206"/>
    </location>
</feature>
<feature type="transmembrane region" description="Helical" evidence="2">
    <location>
        <begin position="366"/>
        <end position="385"/>
    </location>
</feature>
<keyword evidence="3" id="KW-0378">Hydrolase</keyword>
<dbReference type="EMBL" id="CP046883">
    <property type="protein sequence ID" value="QNH95366.1"/>
    <property type="molecule type" value="Genomic_DNA"/>
</dbReference>
<feature type="transmembrane region" description="Helical" evidence="2">
    <location>
        <begin position="258"/>
        <end position="278"/>
    </location>
</feature>
<feature type="compositionally biased region" description="Polar residues" evidence="1">
    <location>
        <begin position="15"/>
        <end position="39"/>
    </location>
</feature>
<keyword evidence="2" id="KW-0472">Membrane</keyword>
<name>A0A7G7YLJ6_9CORY</name>
<keyword evidence="4" id="KW-1185">Reference proteome</keyword>
<dbReference type="PANTHER" id="PTHR36844:SF1">
    <property type="entry name" value="PROTEASE PRSW"/>
    <property type="match status" value="1"/>
</dbReference>
<keyword evidence="3" id="KW-0482">Metalloprotease</keyword>
<feature type="transmembrane region" description="Helical" evidence="2">
    <location>
        <begin position="334"/>
        <end position="354"/>
    </location>
</feature>
<feature type="transmembrane region" description="Helical" evidence="2">
    <location>
        <begin position="397"/>
        <end position="416"/>
    </location>
</feature>
<feature type="region of interest" description="Disordered" evidence="1">
    <location>
        <begin position="1"/>
        <end position="96"/>
    </location>
</feature>
<evidence type="ECO:0000313" key="3">
    <source>
        <dbReference type="EMBL" id="QNH95366.1"/>
    </source>
</evidence>
<keyword evidence="2" id="KW-0812">Transmembrane</keyword>
<proteinExistence type="predicted"/>
<evidence type="ECO:0000256" key="2">
    <source>
        <dbReference type="SAM" id="Phobius"/>
    </source>
</evidence>
<reference evidence="3 4" key="1">
    <citation type="submission" date="2019-12" db="EMBL/GenBank/DDBJ databases">
        <title>Corynebacterium sp. nov., isolated from feces of the Anser Albifrons in China.</title>
        <authorList>
            <person name="Liu Q."/>
        </authorList>
    </citation>
    <scope>NUCLEOTIDE SEQUENCE [LARGE SCALE GENOMIC DNA]</scope>
    <source>
        <strain evidence="3 4">23H37-10</strain>
    </source>
</reference>
<gene>
    <name evidence="3" type="ORF">GP473_00405</name>
</gene>
<feature type="transmembrane region" description="Helical" evidence="2">
    <location>
        <begin position="153"/>
        <end position="175"/>
    </location>
</feature>
<feature type="compositionally biased region" description="Basic and acidic residues" evidence="1">
    <location>
        <begin position="1"/>
        <end position="11"/>
    </location>
</feature>
<accession>A0A7G7YLJ6</accession>
<keyword evidence="3" id="KW-0645">Protease</keyword>
<dbReference type="AlphaFoldDB" id="A0A7G7YLJ6"/>
<dbReference type="RefSeq" id="WP_186276937.1">
    <property type="nucleotide sequence ID" value="NZ_CP046883.1"/>
</dbReference>
<dbReference type="GO" id="GO:0008237">
    <property type="term" value="F:metallopeptidase activity"/>
    <property type="evidence" value="ECO:0007669"/>
    <property type="project" value="UniProtKB-KW"/>
</dbReference>
<keyword evidence="2" id="KW-1133">Transmembrane helix</keyword>